<proteinExistence type="predicted"/>
<keyword evidence="3" id="KW-1185">Reference proteome</keyword>
<reference evidence="2" key="1">
    <citation type="submission" date="2019-12" db="EMBL/GenBank/DDBJ databases">
        <title>High-Quality draft genome sequences of three cyanobacteria isolated from the limestone walls of the Old Cathedral of Coimbra.</title>
        <authorList>
            <person name="Tiago I."/>
            <person name="Soares F."/>
            <person name="Portugal A."/>
        </authorList>
    </citation>
    <scope>NUCLEOTIDE SEQUENCE [LARGE SCALE GENOMIC DNA]</scope>
    <source>
        <strain evidence="2">C</strain>
    </source>
</reference>
<keyword evidence="1" id="KW-1133">Transmembrane helix</keyword>
<protein>
    <recommendedName>
        <fullName evidence="4">Rho termination factor N-terminal domain-containing protein</fullName>
    </recommendedName>
</protein>
<evidence type="ECO:0000313" key="2">
    <source>
        <dbReference type="EMBL" id="NCJ06675.1"/>
    </source>
</evidence>
<evidence type="ECO:0000256" key="1">
    <source>
        <dbReference type="SAM" id="Phobius"/>
    </source>
</evidence>
<comment type="caution">
    <text evidence="2">The sequence shown here is derived from an EMBL/GenBank/DDBJ whole genome shotgun (WGS) entry which is preliminary data.</text>
</comment>
<evidence type="ECO:0008006" key="4">
    <source>
        <dbReference type="Google" id="ProtNLM"/>
    </source>
</evidence>
<dbReference type="Proteomes" id="UP000607397">
    <property type="component" value="Unassembled WGS sequence"/>
</dbReference>
<evidence type="ECO:0000313" key="3">
    <source>
        <dbReference type="Proteomes" id="UP000607397"/>
    </source>
</evidence>
<dbReference type="AlphaFoldDB" id="A0A8K1ZWS6"/>
<dbReference type="EMBL" id="WVIC01000015">
    <property type="protein sequence ID" value="NCJ06675.1"/>
    <property type="molecule type" value="Genomic_DNA"/>
</dbReference>
<sequence>MLQAAFPAPAWTLYVFQAYVFAIAFVRAFSRTYAPFVAATFIAICAATIDFGYETADCFYGHYEVWMAATTPPIPVECTAQPLAIAAAPCAGYLPATSSAPRRPVATPASQAAPRTLVTPAPSSAAPQFASLSVRALKRLARAAKIPNYGRMAKADLIVKLSSWKAP</sequence>
<name>A0A8K1ZWS6_9CYAN</name>
<gene>
    <name evidence="2" type="ORF">GS597_09180</name>
</gene>
<dbReference type="RefSeq" id="WP_161825153.1">
    <property type="nucleotide sequence ID" value="NZ_WVIC01000015.1"/>
</dbReference>
<organism evidence="2 3">
    <name type="scientific">Petrachloros mirabilis ULC683</name>
    <dbReference type="NCBI Taxonomy" id="2781853"/>
    <lineage>
        <taxon>Bacteria</taxon>
        <taxon>Bacillati</taxon>
        <taxon>Cyanobacteriota</taxon>
        <taxon>Cyanophyceae</taxon>
        <taxon>Synechococcales</taxon>
        <taxon>Petrachlorosaceae</taxon>
        <taxon>Petrachloros</taxon>
        <taxon>Petrachloros mirabilis</taxon>
    </lineage>
</organism>
<accession>A0A8K1ZWS6</accession>
<feature type="transmembrane region" description="Helical" evidence="1">
    <location>
        <begin position="6"/>
        <end position="26"/>
    </location>
</feature>
<keyword evidence="1" id="KW-0812">Transmembrane</keyword>
<feature type="transmembrane region" description="Helical" evidence="1">
    <location>
        <begin position="33"/>
        <end position="53"/>
    </location>
</feature>
<keyword evidence="1" id="KW-0472">Membrane</keyword>